<name>A0AAV2T0Z6_CALDB</name>
<proteinExistence type="predicted"/>
<comment type="caution">
    <text evidence="2">The sequence shown here is derived from an EMBL/GenBank/DDBJ whole genome shotgun (WGS) entry which is preliminary data.</text>
</comment>
<evidence type="ECO:0000313" key="2">
    <source>
        <dbReference type="EMBL" id="CAL5130910.1"/>
    </source>
</evidence>
<feature type="compositionally biased region" description="Acidic residues" evidence="1">
    <location>
        <begin position="334"/>
        <end position="348"/>
    </location>
</feature>
<dbReference type="EMBL" id="CAXLJL010000078">
    <property type="protein sequence ID" value="CAL5130910.1"/>
    <property type="molecule type" value="Genomic_DNA"/>
</dbReference>
<organism evidence="2 3">
    <name type="scientific">Calicophoron daubneyi</name>
    <name type="common">Rumen fluke</name>
    <name type="synonym">Paramphistomum daubneyi</name>
    <dbReference type="NCBI Taxonomy" id="300641"/>
    <lineage>
        <taxon>Eukaryota</taxon>
        <taxon>Metazoa</taxon>
        <taxon>Spiralia</taxon>
        <taxon>Lophotrochozoa</taxon>
        <taxon>Platyhelminthes</taxon>
        <taxon>Trematoda</taxon>
        <taxon>Digenea</taxon>
        <taxon>Plagiorchiida</taxon>
        <taxon>Pronocephalata</taxon>
        <taxon>Paramphistomoidea</taxon>
        <taxon>Paramphistomidae</taxon>
        <taxon>Calicophoron</taxon>
    </lineage>
</organism>
<dbReference type="AlphaFoldDB" id="A0AAV2T0Z6"/>
<evidence type="ECO:0000256" key="1">
    <source>
        <dbReference type="SAM" id="MobiDB-lite"/>
    </source>
</evidence>
<accession>A0AAV2T0Z6</accession>
<sequence>MRSPKSRDKRRIKEAAYSDPVLTKLDEFLPTSNACSILKYLDDSDKMVKEMITILENQNFPLYKPVRHHPKPGISFKCDVLDNAKQGKSRAEDCFVPVPKHGLNPDADLWDAAVIDYFIRVCFWGGKEWPTELGANYSLLPSANIPDDAETQRLVCLRVAFSTVYLLLCNSQMPQPTPSAEETASISSSIGTEGSSNVMASVRFLKSLFRSPTALNCPLTGPLGDQPNQLENRYAGLLYTLDRRAGELLLNYINTNLLSLHRILERTFAPNAAELQELVEMPCELYFNALPKCFGRTHSVWPPPLSESLPLSLIAKYPDLFEMKVTKWVKYLPEETEEEARPEEQTVEEEPKTESPEPVEQEEDYIGKLMDKYLSLVDLLPTNELEALSHLTAEEGEEIIKNLVREKFANEDDSMKPTIELVTICQLSLSKNLIQRANEKLKILENTRTSPKQSGDHSPV</sequence>
<dbReference type="Proteomes" id="UP001497525">
    <property type="component" value="Unassembled WGS sequence"/>
</dbReference>
<protein>
    <submittedName>
        <fullName evidence="2">Uncharacterized protein</fullName>
    </submittedName>
</protein>
<evidence type="ECO:0000313" key="3">
    <source>
        <dbReference type="Proteomes" id="UP001497525"/>
    </source>
</evidence>
<reference evidence="2" key="1">
    <citation type="submission" date="2024-06" db="EMBL/GenBank/DDBJ databases">
        <authorList>
            <person name="Liu X."/>
            <person name="Lenzi L."/>
            <person name="Haldenby T S."/>
            <person name="Uol C."/>
        </authorList>
    </citation>
    <scope>NUCLEOTIDE SEQUENCE</scope>
</reference>
<gene>
    <name evidence="2" type="ORF">CDAUBV1_LOCUS3113</name>
</gene>
<feature type="region of interest" description="Disordered" evidence="1">
    <location>
        <begin position="334"/>
        <end position="361"/>
    </location>
</feature>